<dbReference type="RefSeq" id="WP_207278844.1">
    <property type="nucleotide sequence ID" value="NZ_JAFLEQ010000011.1"/>
</dbReference>
<comment type="catalytic activity">
    <reaction evidence="7">
        <text>Preferential cleavage: (Ac)2-L-Lys-D-Ala-|-D-Ala. Also transpeptidation of peptidyl-alanyl moieties that are N-acyl substituents of D-alanine.</text>
        <dbReference type="EC" id="3.4.16.4"/>
    </reaction>
</comment>
<feature type="domain" description="Penicillin-binding protein transpeptidase" evidence="11">
    <location>
        <begin position="341"/>
        <end position="596"/>
    </location>
</feature>
<keyword evidence="3" id="KW-0328">Glycosyltransferase</keyword>
<evidence type="ECO:0000259" key="12">
    <source>
        <dbReference type="Pfam" id="PF00912"/>
    </source>
</evidence>
<accession>A0A939E229</accession>
<dbReference type="GO" id="GO:0009002">
    <property type="term" value="F:serine-type D-Ala-D-Ala carboxypeptidase activity"/>
    <property type="evidence" value="ECO:0007669"/>
    <property type="project" value="UniProtKB-EC"/>
</dbReference>
<dbReference type="PANTHER" id="PTHR32282">
    <property type="entry name" value="BINDING PROTEIN TRANSPEPTIDASE, PUTATIVE-RELATED"/>
    <property type="match status" value="1"/>
</dbReference>
<keyword evidence="5" id="KW-0378">Hydrolase</keyword>
<dbReference type="InterPro" id="IPR012338">
    <property type="entry name" value="Beta-lactam/transpept-like"/>
</dbReference>
<comment type="catalytic activity">
    <reaction evidence="8">
        <text>[GlcNAc-(1-&gt;4)-Mur2Ac(oyl-L-Ala-gamma-D-Glu-L-Lys-D-Ala-D-Ala)](n)-di-trans,octa-cis-undecaprenyl diphosphate + beta-D-GlcNAc-(1-&gt;4)-Mur2Ac(oyl-L-Ala-gamma-D-Glu-L-Lys-D-Ala-D-Ala)-di-trans,octa-cis-undecaprenyl diphosphate = [GlcNAc-(1-&gt;4)-Mur2Ac(oyl-L-Ala-gamma-D-Glu-L-Lys-D-Ala-D-Ala)](n+1)-di-trans,octa-cis-undecaprenyl diphosphate + di-trans,octa-cis-undecaprenyl diphosphate + H(+)</text>
        <dbReference type="Rhea" id="RHEA:23708"/>
        <dbReference type="Rhea" id="RHEA-COMP:9602"/>
        <dbReference type="Rhea" id="RHEA-COMP:9603"/>
        <dbReference type="ChEBI" id="CHEBI:15378"/>
        <dbReference type="ChEBI" id="CHEBI:58405"/>
        <dbReference type="ChEBI" id="CHEBI:60033"/>
        <dbReference type="ChEBI" id="CHEBI:78435"/>
        <dbReference type="EC" id="2.4.99.28"/>
    </reaction>
</comment>
<dbReference type="GO" id="GO:0009252">
    <property type="term" value="P:peptidoglycan biosynthetic process"/>
    <property type="evidence" value="ECO:0007669"/>
    <property type="project" value="TreeGrafter"/>
</dbReference>
<dbReference type="GO" id="GO:0008658">
    <property type="term" value="F:penicillin binding"/>
    <property type="evidence" value="ECO:0007669"/>
    <property type="project" value="InterPro"/>
</dbReference>
<feature type="transmembrane region" description="Helical" evidence="10">
    <location>
        <begin position="23"/>
        <end position="49"/>
    </location>
</feature>
<keyword evidence="6" id="KW-0511">Multifunctional enzyme</keyword>
<dbReference type="InterPro" id="IPR001264">
    <property type="entry name" value="Glyco_trans_51"/>
</dbReference>
<evidence type="ECO:0000256" key="4">
    <source>
        <dbReference type="ARBA" id="ARBA00022679"/>
    </source>
</evidence>
<dbReference type="Gene3D" id="3.40.710.10">
    <property type="entry name" value="DD-peptidase/beta-lactamase superfamily"/>
    <property type="match status" value="1"/>
</dbReference>
<feature type="compositionally biased region" description="Pro residues" evidence="9">
    <location>
        <begin position="682"/>
        <end position="692"/>
    </location>
</feature>
<keyword evidence="10" id="KW-1133">Transmembrane helix</keyword>
<keyword evidence="2" id="KW-0645">Protease</keyword>
<name>A0A939E229_9CORY</name>
<dbReference type="InterPro" id="IPR050396">
    <property type="entry name" value="Glycosyltr_51/Transpeptidase"/>
</dbReference>
<evidence type="ECO:0000256" key="7">
    <source>
        <dbReference type="ARBA" id="ARBA00034000"/>
    </source>
</evidence>
<keyword evidence="10" id="KW-0472">Membrane</keyword>
<feature type="region of interest" description="Disordered" evidence="9">
    <location>
        <begin position="656"/>
        <end position="697"/>
    </location>
</feature>
<evidence type="ECO:0000256" key="10">
    <source>
        <dbReference type="SAM" id="Phobius"/>
    </source>
</evidence>
<dbReference type="InterPro" id="IPR036950">
    <property type="entry name" value="PBP_transglycosylase"/>
</dbReference>
<evidence type="ECO:0000259" key="11">
    <source>
        <dbReference type="Pfam" id="PF00905"/>
    </source>
</evidence>
<keyword evidence="1" id="KW-0121">Carboxypeptidase</keyword>
<comment type="caution">
    <text evidence="13">The sequence shown here is derived from an EMBL/GenBank/DDBJ whole genome shotgun (WGS) entry which is preliminary data.</text>
</comment>
<dbReference type="InterPro" id="IPR023346">
    <property type="entry name" value="Lysozyme-like_dom_sf"/>
</dbReference>
<gene>
    <name evidence="13" type="ORF">JZY06_07010</name>
</gene>
<evidence type="ECO:0000256" key="1">
    <source>
        <dbReference type="ARBA" id="ARBA00022645"/>
    </source>
</evidence>
<dbReference type="SUPFAM" id="SSF53955">
    <property type="entry name" value="Lysozyme-like"/>
    <property type="match status" value="1"/>
</dbReference>
<dbReference type="Pfam" id="PF00912">
    <property type="entry name" value="Transgly"/>
    <property type="match status" value="1"/>
</dbReference>
<evidence type="ECO:0000256" key="8">
    <source>
        <dbReference type="ARBA" id="ARBA00049902"/>
    </source>
</evidence>
<dbReference type="SUPFAM" id="SSF56601">
    <property type="entry name" value="beta-lactamase/transpeptidase-like"/>
    <property type="match status" value="1"/>
</dbReference>
<dbReference type="GO" id="GO:0006508">
    <property type="term" value="P:proteolysis"/>
    <property type="evidence" value="ECO:0007669"/>
    <property type="project" value="UniProtKB-KW"/>
</dbReference>
<dbReference type="Gene3D" id="1.10.3810.10">
    <property type="entry name" value="Biosynthetic peptidoglycan transglycosylase-like"/>
    <property type="match status" value="1"/>
</dbReference>
<keyword evidence="14" id="KW-1185">Reference proteome</keyword>
<dbReference type="EMBL" id="JAFLEQ010000011">
    <property type="protein sequence ID" value="MBN9644358.1"/>
    <property type="molecule type" value="Genomic_DNA"/>
</dbReference>
<dbReference type="GO" id="GO:0030288">
    <property type="term" value="C:outer membrane-bounded periplasmic space"/>
    <property type="evidence" value="ECO:0007669"/>
    <property type="project" value="TreeGrafter"/>
</dbReference>
<organism evidence="13 14">
    <name type="scientific">Corynebacterium mendelii</name>
    <dbReference type="NCBI Taxonomy" id="2765362"/>
    <lineage>
        <taxon>Bacteria</taxon>
        <taxon>Bacillati</taxon>
        <taxon>Actinomycetota</taxon>
        <taxon>Actinomycetes</taxon>
        <taxon>Mycobacteriales</taxon>
        <taxon>Corynebacteriaceae</taxon>
        <taxon>Corynebacterium</taxon>
    </lineage>
</organism>
<dbReference type="InterPro" id="IPR001460">
    <property type="entry name" value="PCN-bd_Tpept"/>
</dbReference>
<evidence type="ECO:0000256" key="6">
    <source>
        <dbReference type="ARBA" id="ARBA00023268"/>
    </source>
</evidence>
<keyword evidence="4" id="KW-0808">Transferase</keyword>
<dbReference type="AlphaFoldDB" id="A0A939E229"/>
<dbReference type="Pfam" id="PF00905">
    <property type="entry name" value="Transpeptidase"/>
    <property type="match status" value="1"/>
</dbReference>
<sequence>MATAENNRDRRPRHHKTTTPLRLVWRVVIVLVVLAVALPVGVFATAYIVTDVPEPEQLVTKQVSTVYAADGQTELARIVPPEGNRQAVSLEQMPQSLLYAVMSAEDREFYSNPGFSLTGFGRAVIGQLTGNSSAGGGSTITQQYVKNAVVGNERSIRRKLKELVISAKMANQWSKDDVLEAYLNTIYFGRSSYGVAAAARAYFGIPIDQLTPAQSAVLAAAIQRPSQLDPWFNREAAEARWNYVLDGMVKMGYLIERERADMVYPEVTDPATNQPYTVAQSTNGLIKNRVMAELNRLGLSEHDVQTKGLRVTTTIDPKVQNAIVDAVNDNAPDWDDQIRQAVVSIDPRTGAVKGYYGGEDPQGWDYANGPRPTGSTFKIFGLAAALTQGIPLTQGYSSAPVQTGDTWVTNSDGETCGFCSIETALKMSLNTSFLRLEGDLFNGPQDVADTAHALGVARTLPGIGDTLAEPGDTPPYDGIILGQYDSRPFDMAVGLSTLANQGIWHQPHFVELVTDSAGQVLYRHRDGQGQRRVGANVANSVINAMLPIASWSNGKTLPNRQSAVKTGTVQLGDTGQNKDAWWIGATPQLATAVWVGTENNTPLTNSWGGPMYGAGLPGTIWQQLMTGALTDEEILEFPQAKPLGYTSPKITLNYGGSGWSGSAPPAAETIPEETEGQQPAEPVEPAPAPAPPEQIEILPGVSVPNIFGL</sequence>
<evidence type="ECO:0000256" key="9">
    <source>
        <dbReference type="SAM" id="MobiDB-lite"/>
    </source>
</evidence>
<keyword evidence="10" id="KW-0812">Transmembrane</keyword>
<evidence type="ECO:0000313" key="14">
    <source>
        <dbReference type="Proteomes" id="UP000664332"/>
    </source>
</evidence>
<dbReference type="Proteomes" id="UP000664332">
    <property type="component" value="Unassembled WGS sequence"/>
</dbReference>
<dbReference type="PANTHER" id="PTHR32282:SF34">
    <property type="entry name" value="PENICILLIN-BINDING PROTEIN 1A"/>
    <property type="match status" value="1"/>
</dbReference>
<feature type="domain" description="Glycosyl transferase family 51" evidence="12">
    <location>
        <begin position="77"/>
        <end position="248"/>
    </location>
</feature>
<dbReference type="GO" id="GO:0008955">
    <property type="term" value="F:peptidoglycan glycosyltransferase activity"/>
    <property type="evidence" value="ECO:0007669"/>
    <property type="project" value="UniProtKB-EC"/>
</dbReference>
<evidence type="ECO:0000256" key="3">
    <source>
        <dbReference type="ARBA" id="ARBA00022676"/>
    </source>
</evidence>
<feature type="compositionally biased region" description="Low complexity" evidence="9">
    <location>
        <begin position="660"/>
        <end position="669"/>
    </location>
</feature>
<proteinExistence type="predicted"/>
<evidence type="ECO:0000313" key="13">
    <source>
        <dbReference type="EMBL" id="MBN9644358.1"/>
    </source>
</evidence>
<evidence type="ECO:0000256" key="5">
    <source>
        <dbReference type="ARBA" id="ARBA00022801"/>
    </source>
</evidence>
<evidence type="ECO:0000256" key="2">
    <source>
        <dbReference type="ARBA" id="ARBA00022670"/>
    </source>
</evidence>
<protein>
    <submittedName>
        <fullName evidence="13">Penicillin-binding protein</fullName>
    </submittedName>
</protein>
<reference evidence="13" key="1">
    <citation type="submission" date="2021-03" db="EMBL/GenBank/DDBJ databases">
        <authorList>
            <person name="Sun Q."/>
        </authorList>
    </citation>
    <scope>NUCLEOTIDE SEQUENCE</scope>
    <source>
        <strain evidence="13">CCM 8862</strain>
    </source>
</reference>